<feature type="coiled-coil region" evidence="1">
    <location>
        <begin position="456"/>
        <end position="538"/>
    </location>
</feature>
<keyword evidence="1" id="KW-0175">Coiled coil</keyword>
<evidence type="ECO:0000256" key="1">
    <source>
        <dbReference type="SAM" id="Coils"/>
    </source>
</evidence>
<dbReference type="PANTHER" id="PTHR18867:SF12">
    <property type="entry name" value="DNA REPAIR PROTEIN RAD50"/>
    <property type="match status" value="1"/>
</dbReference>
<dbReference type="Proteomes" id="UP000315496">
    <property type="component" value="Chromosome 4"/>
</dbReference>
<dbReference type="GO" id="GO:0007004">
    <property type="term" value="P:telomere maintenance via telomerase"/>
    <property type="evidence" value="ECO:0007669"/>
    <property type="project" value="TreeGrafter"/>
</dbReference>
<feature type="coiled-coil region" evidence="1">
    <location>
        <begin position="187"/>
        <end position="221"/>
    </location>
</feature>
<name>A0A4Z1T2H4_GIAMU</name>
<dbReference type="GO" id="GO:0006302">
    <property type="term" value="P:double-strand break repair"/>
    <property type="evidence" value="ECO:0007669"/>
    <property type="project" value="TreeGrafter"/>
</dbReference>
<dbReference type="GO" id="GO:0003691">
    <property type="term" value="F:double-stranded telomeric DNA binding"/>
    <property type="evidence" value="ECO:0007669"/>
    <property type="project" value="TreeGrafter"/>
</dbReference>
<dbReference type="SUPFAM" id="SSF52540">
    <property type="entry name" value="P-loop containing nucleoside triphosphate hydrolases"/>
    <property type="match status" value="1"/>
</dbReference>
<dbReference type="Gene3D" id="3.40.50.300">
    <property type="entry name" value="P-loop containing nucleotide triphosphate hydrolases"/>
    <property type="match status" value="2"/>
</dbReference>
<evidence type="ECO:0000259" key="2">
    <source>
        <dbReference type="Pfam" id="PF02463"/>
    </source>
</evidence>
<dbReference type="VEuPathDB" id="GiardiaDB:GMRT_10142"/>
<proteinExistence type="predicted"/>
<dbReference type="InterPro" id="IPR043473">
    <property type="entry name" value="S2_sf_CoV"/>
</dbReference>
<dbReference type="SUPFAM" id="SSF111474">
    <property type="entry name" value="Coronavirus S2 glycoprotein"/>
    <property type="match status" value="1"/>
</dbReference>
<comment type="caution">
    <text evidence="3">The sequence shown here is derived from an EMBL/GenBank/DDBJ whole genome shotgun (WGS) entry which is preliminary data.</text>
</comment>
<feature type="coiled-coil region" evidence="1">
    <location>
        <begin position="886"/>
        <end position="961"/>
    </location>
</feature>
<protein>
    <submittedName>
        <fullName evidence="3">Putative RAD50 DNA repair protein</fullName>
    </submittedName>
</protein>
<dbReference type="EMBL" id="VDLU01000004">
    <property type="protein sequence ID" value="TNJ26789.1"/>
    <property type="molecule type" value="Genomic_DNA"/>
</dbReference>
<dbReference type="GO" id="GO:0000794">
    <property type="term" value="C:condensed nuclear chromosome"/>
    <property type="evidence" value="ECO:0007669"/>
    <property type="project" value="TreeGrafter"/>
</dbReference>
<reference evidence="3 4" key="1">
    <citation type="submission" date="2019-05" db="EMBL/GenBank/DDBJ databases">
        <title>The compact genome of Giardia muris reveals important steps in the evolution of intestinal protozoan parasites.</title>
        <authorList>
            <person name="Xu F."/>
            <person name="Jimenez-Gonzalez A."/>
            <person name="Einarsson E."/>
            <person name="Astvaldsson A."/>
            <person name="Peirasmaki D."/>
            <person name="Eckmann L."/>
            <person name="Andersson J.O."/>
            <person name="Svard S.G."/>
            <person name="Jerlstrom-Hultqvist J."/>
        </authorList>
    </citation>
    <scope>NUCLEOTIDE SEQUENCE [LARGE SCALE GENOMIC DNA]</scope>
    <source>
        <strain evidence="3 4">Roberts-Thomson</strain>
    </source>
</reference>
<feature type="domain" description="RecF/RecN/SMC N-terminal" evidence="2">
    <location>
        <begin position="3"/>
        <end position="1328"/>
    </location>
</feature>
<dbReference type="OrthoDB" id="18797at2759"/>
<dbReference type="InterPro" id="IPR003395">
    <property type="entry name" value="RecF/RecN/SMC_N"/>
</dbReference>
<evidence type="ECO:0000313" key="4">
    <source>
        <dbReference type="Proteomes" id="UP000315496"/>
    </source>
</evidence>
<dbReference type="GO" id="GO:0043047">
    <property type="term" value="F:single-stranded telomeric DNA binding"/>
    <property type="evidence" value="ECO:0007669"/>
    <property type="project" value="TreeGrafter"/>
</dbReference>
<dbReference type="Pfam" id="PF02463">
    <property type="entry name" value="SMC_N"/>
    <property type="match status" value="1"/>
</dbReference>
<dbReference type="PANTHER" id="PTHR18867">
    <property type="entry name" value="RAD50"/>
    <property type="match status" value="1"/>
</dbReference>
<dbReference type="GO" id="GO:0070192">
    <property type="term" value="P:chromosome organization involved in meiotic cell cycle"/>
    <property type="evidence" value="ECO:0007669"/>
    <property type="project" value="TreeGrafter"/>
</dbReference>
<dbReference type="GO" id="GO:0000722">
    <property type="term" value="P:telomere maintenance via recombination"/>
    <property type="evidence" value="ECO:0007669"/>
    <property type="project" value="TreeGrafter"/>
</dbReference>
<dbReference type="InterPro" id="IPR027417">
    <property type="entry name" value="P-loop_NTPase"/>
</dbReference>
<dbReference type="GO" id="GO:0030870">
    <property type="term" value="C:Mre11 complex"/>
    <property type="evidence" value="ECO:0007669"/>
    <property type="project" value="TreeGrafter"/>
</dbReference>
<keyword evidence="4" id="KW-1185">Reference proteome</keyword>
<organism evidence="3 4">
    <name type="scientific">Giardia muris</name>
    <dbReference type="NCBI Taxonomy" id="5742"/>
    <lineage>
        <taxon>Eukaryota</taxon>
        <taxon>Metamonada</taxon>
        <taxon>Diplomonadida</taxon>
        <taxon>Hexamitidae</taxon>
        <taxon>Giardiinae</taxon>
        <taxon>Giardia</taxon>
    </lineage>
</organism>
<dbReference type="GO" id="GO:0051880">
    <property type="term" value="F:G-quadruplex DNA binding"/>
    <property type="evidence" value="ECO:0007669"/>
    <property type="project" value="TreeGrafter"/>
</dbReference>
<gene>
    <name evidence="3" type="ORF">GMRT_10142</name>
</gene>
<sequence length="1349" mass="153635">MYYLGRLRVQNVRSYREASEAIRFARHLTIIQGENGSGKSTLAEALLNLLKTTPITGPLIDESRTDQFKVYLECTLHTETPTTTLPSKVTITKSKDYSPTRSTSFRTDWKPSIQEMKDLVVQKAGLLDKCLVCPVSSTLWMFDQPAKMADSLDAILQTQQMSSVIDHIKRPNVQEELQLYEDIQGTCKEKREELRQYAGKREEAQKKMEDFKRFAQFLNTQIQQYAQEIPRSLGNISQYGKPCISQSLLSSGCPSLLFRAHRALEHDIDNELWDELYDGWSRTLSPREKTLVATGVLQTVAATPDEVELFATLIERFLQCMDQKNEQLKESTRQTDREYRDALARHDPQCIRNFEQSLNALVQVLDDFASKSALTPPPCDGPIVSYHETVLAVVQLERRHSHVLHSVREALTQVLPEQAITWSLEDILTETASLFDQLREFQGQAHASVKQAQKDYETSRDAIPNCEDAIKQAEKELAQASHCFDMARDLNDRENKLQMARAECVTLEKTLELDLQAYDVEKEKVSGLKKEYQSLTAELDALKPIISELPSIKERMRHLTTFEFLPFLTLLADRTLPAHLLGTHDAKGIVDKLSRTLGSVTTAYQKLCKRIDGEIKGELGHSNKLCNMEGLERCFQTLVADAQYFDFDACLLQTKSLPESSSIYIAVQKLGDSLRAAIQQSQTAAGTMDKVVPILRGRFKAFVTEYRSSISPEVLEHAFLDFFDYCTKLKDTKVQDALDRQDTLWKSLLQVLIPIYLVETVTGHSIDTFLAELDEVSRVLQFFEKIDLPMKFSCLSQFITVQEIKAMDDGLFCLWMSNKAEKTFTISFLGRSWPLSLLFVDGPVFQEKAEAFLEGLRKYSMRLEETRSKYNIKVLERSLAEKHERCNAQALKLEELQASIVNQEKDLRELTEKFNASFQRPYHSANVSTYGQEVANATSQLKMLQDQHDRANQSLPQLERAYHTSNEAFQALEKYLPKDKDIRLALNEVETHRKQVCNRPTDAQLDRLHQEATMAKELSEKFESFYESFDELARCVIETTTLLRAVTNISTVILPSTDAVMQLDEYGALEESLARVRRLCSSICRQQECYLHDVEEPKKSALIPDHVLTDISTLCVNYDSLHKTLEGLILGLQAELSTRDERSKSDEDDYKRLLRDLARRHAKVIIEGGFSRLVSLIQRHINEHRMAVLAAVNTRLQALWTQCYSGANKETCDIQRVCLEPCKNEKNSVEVRAYYNGPAGIFSQPLRDTGSSGQKVMLSILLRIAISQVFNTRLSFIVLDEPTNYLDELNAMNLADMLATYVQSVQPLQLVVITHSYEFAERLKAHAGTVDAYHYVVRLTADGSVVQKQ</sequence>
<evidence type="ECO:0000313" key="3">
    <source>
        <dbReference type="EMBL" id="TNJ26789.1"/>
    </source>
</evidence>
<accession>A0A4Z1T2H4</accession>